<evidence type="ECO:0000256" key="4">
    <source>
        <dbReference type="ARBA" id="ARBA00022729"/>
    </source>
</evidence>
<keyword evidence="3" id="KW-0645">Protease</keyword>
<proteinExistence type="inferred from homology"/>
<evidence type="ECO:0000256" key="2">
    <source>
        <dbReference type="ARBA" id="ARBA00022438"/>
    </source>
</evidence>
<feature type="non-terminal residue" evidence="6">
    <location>
        <position position="255"/>
    </location>
</feature>
<name>A0A382N0H7_9ZZZZ</name>
<dbReference type="GO" id="GO:0008239">
    <property type="term" value="F:dipeptidyl-peptidase activity"/>
    <property type="evidence" value="ECO:0007669"/>
    <property type="project" value="InterPro"/>
</dbReference>
<protein>
    <recommendedName>
        <fullName evidence="7">Serine protease</fullName>
    </recommendedName>
</protein>
<dbReference type="InterPro" id="IPR009003">
    <property type="entry name" value="Peptidase_S1_PA"/>
</dbReference>
<keyword evidence="2" id="KW-0031">Aminopeptidase</keyword>
<accession>A0A382N0H7</accession>
<sequence length="255" mass="28844">MEKKMFSFVMAVFFLFTVDADEGMWLPQLLESMNEEDMQVHGLQLTSEDLYSVNQSSLKDAIVSLGGFCTAEMISSEGLMLTNHHCAFDAIQTHSSVNNDYLNDGFWAMTRDEELPNEELTATFLLSIESVTDRILVGFDTLNLSETDRKSKINDAIKEIVDNTIEGTHYNAKIKSFFGGNEYYLLVFETFKDVRLVGAPPSSIGRFGGDTDNWMWPRHTGDFSLFRVYCAPDGTPAEYSKDNVAYKPKHHLPIQ</sequence>
<keyword evidence="5" id="KW-0378">Hydrolase</keyword>
<reference evidence="6" key="1">
    <citation type="submission" date="2018-05" db="EMBL/GenBank/DDBJ databases">
        <authorList>
            <person name="Lanie J.A."/>
            <person name="Ng W.-L."/>
            <person name="Kazmierczak K.M."/>
            <person name="Andrzejewski T.M."/>
            <person name="Davidsen T.M."/>
            <person name="Wayne K.J."/>
            <person name="Tettelin H."/>
            <person name="Glass J.I."/>
            <person name="Rusch D."/>
            <person name="Podicherti R."/>
            <person name="Tsui H.-C.T."/>
            <person name="Winkler M.E."/>
        </authorList>
    </citation>
    <scope>NUCLEOTIDE SEQUENCE</scope>
</reference>
<evidence type="ECO:0000256" key="1">
    <source>
        <dbReference type="ARBA" id="ARBA00010491"/>
    </source>
</evidence>
<evidence type="ECO:0000313" key="6">
    <source>
        <dbReference type="EMBL" id="SVC54516.1"/>
    </source>
</evidence>
<dbReference type="InterPro" id="IPR019500">
    <property type="entry name" value="Pep_S46"/>
</dbReference>
<evidence type="ECO:0000256" key="5">
    <source>
        <dbReference type="ARBA" id="ARBA00022801"/>
    </source>
</evidence>
<gene>
    <name evidence="6" type="ORF">METZ01_LOCUS307370</name>
</gene>
<evidence type="ECO:0000256" key="3">
    <source>
        <dbReference type="ARBA" id="ARBA00022670"/>
    </source>
</evidence>
<evidence type="ECO:0008006" key="7">
    <source>
        <dbReference type="Google" id="ProtNLM"/>
    </source>
</evidence>
<dbReference type="PANTHER" id="PTHR38469">
    <property type="entry name" value="PERIPLASMIC PEPTIDASE SUBFAMILY S1B"/>
    <property type="match status" value="1"/>
</dbReference>
<comment type="similarity">
    <text evidence="1">Belongs to the peptidase S46 family.</text>
</comment>
<keyword evidence="4" id="KW-0732">Signal</keyword>
<dbReference type="GO" id="GO:0006508">
    <property type="term" value="P:proteolysis"/>
    <property type="evidence" value="ECO:0007669"/>
    <property type="project" value="UniProtKB-KW"/>
</dbReference>
<dbReference type="SUPFAM" id="SSF50494">
    <property type="entry name" value="Trypsin-like serine proteases"/>
    <property type="match status" value="1"/>
</dbReference>
<organism evidence="6">
    <name type="scientific">marine metagenome</name>
    <dbReference type="NCBI Taxonomy" id="408172"/>
    <lineage>
        <taxon>unclassified sequences</taxon>
        <taxon>metagenomes</taxon>
        <taxon>ecological metagenomes</taxon>
    </lineage>
</organism>
<dbReference type="EMBL" id="UINC01097094">
    <property type="protein sequence ID" value="SVC54516.1"/>
    <property type="molecule type" value="Genomic_DNA"/>
</dbReference>
<dbReference type="PANTHER" id="PTHR38469:SF1">
    <property type="entry name" value="PERIPLASMIC PEPTIDASE SUBFAMILY S1B"/>
    <property type="match status" value="1"/>
</dbReference>
<dbReference type="Pfam" id="PF10459">
    <property type="entry name" value="Peptidase_S46"/>
    <property type="match status" value="1"/>
</dbReference>
<dbReference type="AlphaFoldDB" id="A0A382N0H7"/>
<dbReference type="GO" id="GO:0070009">
    <property type="term" value="F:serine-type aminopeptidase activity"/>
    <property type="evidence" value="ECO:0007669"/>
    <property type="project" value="InterPro"/>
</dbReference>